<dbReference type="AlphaFoldDB" id="A0A316X8H3"/>
<dbReference type="PROSITE" id="PS50930">
    <property type="entry name" value="HTH_LYTTR"/>
    <property type="match status" value="1"/>
</dbReference>
<proteinExistence type="predicted"/>
<sequence length="235" mass="27218">MNCIIIDDEPIARQGMLSLIAAVPELRITGIFKNATEAKSYIEKNPVDLIFLDIRMPGLNGLDFARSIPKKTFIIFTTAYSHYAMESYEIDALDYLLKPIRKDRFLKAVHKAIEYRFFLSDDFEKTRVTHLESNSITVKADRRIYKILHQDILYIEGLKDYSIIFTEDARITTAMNLKTVQSHLPETTFKRISKSYIANADKITTILPKSVIIKEAELPLGNVYRKEFIRDFLKK</sequence>
<dbReference type="InterPro" id="IPR011006">
    <property type="entry name" value="CheY-like_superfamily"/>
</dbReference>
<dbReference type="OrthoDB" id="2168082at2"/>
<keyword evidence="4" id="KW-0238">DNA-binding</keyword>
<feature type="domain" description="Response regulatory" evidence="2">
    <location>
        <begin position="2"/>
        <end position="113"/>
    </location>
</feature>
<dbReference type="PANTHER" id="PTHR37299">
    <property type="entry name" value="TRANSCRIPTIONAL REGULATOR-RELATED"/>
    <property type="match status" value="1"/>
</dbReference>
<evidence type="ECO:0000256" key="1">
    <source>
        <dbReference type="PROSITE-ProRule" id="PRU00169"/>
    </source>
</evidence>
<dbReference type="Gene3D" id="2.40.50.1020">
    <property type="entry name" value="LytTr DNA-binding domain"/>
    <property type="match status" value="1"/>
</dbReference>
<feature type="domain" description="HTH LytTR-type" evidence="3">
    <location>
        <begin position="136"/>
        <end position="235"/>
    </location>
</feature>
<evidence type="ECO:0000313" key="4">
    <source>
        <dbReference type="EMBL" id="PWN70085.1"/>
    </source>
</evidence>
<dbReference type="SMART" id="SM00850">
    <property type="entry name" value="LytTR"/>
    <property type="match status" value="1"/>
</dbReference>
<dbReference type="Pfam" id="PF00072">
    <property type="entry name" value="Response_reg"/>
    <property type="match status" value="1"/>
</dbReference>
<organism evidence="4 5">
    <name type="scientific">Chryseobacterium phosphatilyticum</name>
    <dbReference type="NCBI Taxonomy" id="475075"/>
    <lineage>
        <taxon>Bacteria</taxon>
        <taxon>Pseudomonadati</taxon>
        <taxon>Bacteroidota</taxon>
        <taxon>Flavobacteriia</taxon>
        <taxon>Flavobacteriales</taxon>
        <taxon>Weeksellaceae</taxon>
        <taxon>Chryseobacterium group</taxon>
        <taxon>Chryseobacterium</taxon>
    </lineage>
</organism>
<evidence type="ECO:0000313" key="5">
    <source>
        <dbReference type="Proteomes" id="UP000236594"/>
    </source>
</evidence>
<accession>A0A316X8H3</accession>
<dbReference type="Gene3D" id="3.40.50.2300">
    <property type="match status" value="1"/>
</dbReference>
<dbReference type="GO" id="GO:0003677">
    <property type="term" value="F:DNA binding"/>
    <property type="evidence" value="ECO:0007669"/>
    <property type="project" value="UniProtKB-KW"/>
</dbReference>
<dbReference type="PANTHER" id="PTHR37299:SF1">
    <property type="entry name" value="STAGE 0 SPORULATION PROTEIN A HOMOLOG"/>
    <property type="match status" value="1"/>
</dbReference>
<dbReference type="Pfam" id="PF04397">
    <property type="entry name" value="LytTR"/>
    <property type="match status" value="1"/>
</dbReference>
<keyword evidence="5" id="KW-1185">Reference proteome</keyword>
<dbReference type="SMART" id="SM00448">
    <property type="entry name" value="REC"/>
    <property type="match status" value="1"/>
</dbReference>
<keyword evidence="1" id="KW-0597">Phosphoprotein</keyword>
<dbReference type="InterPro" id="IPR001789">
    <property type="entry name" value="Sig_transdc_resp-reg_receiver"/>
</dbReference>
<comment type="caution">
    <text evidence="4">The sequence shown here is derived from an EMBL/GenBank/DDBJ whole genome shotgun (WGS) entry which is preliminary data.</text>
</comment>
<dbReference type="InterPro" id="IPR046947">
    <property type="entry name" value="LytR-like"/>
</dbReference>
<dbReference type="InterPro" id="IPR007492">
    <property type="entry name" value="LytTR_DNA-bd_dom"/>
</dbReference>
<evidence type="ECO:0000259" key="3">
    <source>
        <dbReference type="PROSITE" id="PS50930"/>
    </source>
</evidence>
<dbReference type="Proteomes" id="UP000236594">
    <property type="component" value="Unassembled WGS sequence"/>
</dbReference>
<dbReference type="GO" id="GO:0000156">
    <property type="term" value="F:phosphorelay response regulator activity"/>
    <property type="evidence" value="ECO:0007669"/>
    <property type="project" value="InterPro"/>
</dbReference>
<name>A0A316X8H3_9FLAO</name>
<dbReference type="EMBL" id="PPED02000002">
    <property type="protein sequence ID" value="PWN70085.1"/>
    <property type="molecule type" value="Genomic_DNA"/>
</dbReference>
<reference evidence="4 5" key="1">
    <citation type="submission" date="2018-04" db="EMBL/GenBank/DDBJ databases">
        <title>Draft Genome Sequence of Phosphate-Solubilizing Chryseobacterium sp. ISE14 that is a Biocontrol and Plant Growth-Promoting Rhizobacterium Isolated from Cucumber.</title>
        <authorList>
            <person name="Jeong J.-J."/>
            <person name="Sang M.K."/>
            <person name="Choi I.-G."/>
            <person name="Kim K.D."/>
        </authorList>
    </citation>
    <scope>NUCLEOTIDE SEQUENCE [LARGE SCALE GENOMIC DNA]</scope>
    <source>
        <strain evidence="4 5">ISE14</strain>
    </source>
</reference>
<gene>
    <name evidence="4" type="ORF">C1631_008805</name>
</gene>
<feature type="modified residue" description="4-aspartylphosphate" evidence="1">
    <location>
        <position position="53"/>
    </location>
</feature>
<protein>
    <submittedName>
        <fullName evidence="4">DNA-binding response regulator</fullName>
    </submittedName>
</protein>
<dbReference type="RefSeq" id="WP_103247147.1">
    <property type="nucleotide sequence ID" value="NZ_PPED02000002.1"/>
</dbReference>
<evidence type="ECO:0000259" key="2">
    <source>
        <dbReference type="PROSITE" id="PS50110"/>
    </source>
</evidence>
<dbReference type="SUPFAM" id="SSF52172">
    <property type="entry name" value="CheY-like"/>
    <property type="match status" value="1"/>
</dbReference>
<dbReference type="PROSITE" id="PS50110">
    <property type="entry name" value="RESPONSE_REGULATORY"/>
    <property type="match status" value="1"/>
</dbReference>